<dbReference type="PANTHER" id="PTHR45947:SF3">
    <property type="entry name" value="SULFOQUINOVOSYL TRANSFERASE SQD2"/>
    <property type="match status" value="1"/>
</dbReference>
<organism evidence="2">
    <name type="scientific">freshwater metagenome</name>
    <dbReference type="NCBI Taxonomy" id="449393"/>
    <lineage>
        <taxon>unclassified sequences</taxon>
        <taxon>metagenomes</taxon>
        <taxon>ecological metagenomes</taxon>
    </lineage>
</organism>
<evidence type="ECO:0000313" key="5">
    <source>
        <dbReference type="EMBL" id="CAB5067963.1"/>
    </source>
</evidence>
<dbReference type="InterPro" id="IPR001296">
    <property type="entry name" value="Glyco_trans_1"/>
</dbReference>
<name>A0A6J6P0B0_9ZZZZ</name>
<gene>
    <name evidence="2" type="ORF">UFOPK2582_00504</name>
    <name evidence="3" type="ORF">UFOPK3046_01156</name>
    <name evidence="4" type="ORF">UFOPK4173_01075</name>
    <name evidence="5" type="ORF">UFOPK4354_01347</name>
</gene>
<dbReference type="EMBL" id="CAEZXS010000041">
    <property type="protein sequence ID" value="CAB4692541.1"/>
    <property type="molecule type" value="Genomic_DNA"/>
</dbReference>
<protein>
    <submittedName>
        <fullName evidence="2">Unannotated protein</fullName>
    </submittedName>
</protein>
<feature type="domain" description="Glycosyl transferase family 1" evidence="1">
    <location>
        <begin position="203"/>
        <end position="361"/>
    </location>
</feature>
<evidence type="ECO:0000259" key="1">
    <source>
        <dbReference type="Pfam" id="PF00534"/>
    </source>
</evidence>
<dbReference type="InterPro" id="IPR050194">
    <property type="entry name" value="Glycosyltransferase_grp1"/>
</dbReference>
<evidence type="ECO:0000313" key="3">
    <source>
        <dbReference type="EMBL" id="CAB4811027.1"/>
    </source>
</evidence>
<reference evidence="2" key="1">
    <citation type="submission" date="2020-05" db="EMBL/GenBank/DDBJ databases">
        <authorList>
            <person name="Chiriac C."/>
            <person name="Salcher M."/>
            <person name="Ghai R."/>
            <person name="Kavagutti S V."/>
        </authorList>
    </citation>
    <scope>NUCLEOTIDE SEQUENCE</scope>
</reference>
<dbReference type="Gene3D" id="3.40.50.2000">
    <property type="entry name" value="Glycogen Phosphorylase B"/>
    <property type="match status" value="2"/>
</dbReference>
<dbReference type="AlphaFoldDB" id="A0A6J6P0B0"/>
<sequence>MRLAVIGDTQHYRDSEGRLCALEPVVNQLDRWAELFDEVVLCAPLDPGPPPAGFGPYKSTNLSIEPLQKAGGNTRAAKFGLLGHLIPWARTTRRVARSVDAVHLRCPCNIGLVAIFSTWKAGALRYAMYAGVWHDYVGEPRFFRLQRKLLGSKWFGGPVSVYADKNPELGHLEPFFSPSYSSSDIESARPRSDAKILRIQDSSFNGPWRLVTVGRLTPNKNQQTIIRSLPLIVQGGANVTLDVYGDGPCRDELENLASDLGVAELVTFHGSVSHGDVMEAFANGDLNLLSTRQEGYGKVLLESMVHATVPVFGKSPVSGEISGEGSRGLVFPSDDSERLSELVTALISDRERWAGMAVAAREYAGTMTLEAFQDRVREMLQRQWGVTLRDSGSAGGSK</sequence>
<evidence type="ECO:0000313" key="4">
    <source>
        <dbReference type="EMBL" id="CAB5035180.1"/>
    </source>
</evidence>
<accession>A0A6J6P0B0</accession>
<dbReference type="GO" id="GO:0016757">
    <property type="term" value="F:glycosyltransferase activity"/>
    <property type="evidence" value="ECO:0007669"/>
    <property type="project" value="InterPro"/>
</dbReference>
<proteinExistence type="predicted"/>
<dbReference type="SUPFAM" id="SSF53756">
    <property type="entry name" value="UDP-Glycosyltransferase/glycogen phosphorylase"/>
    <property type="match status" value="1"/>
</dbReference>
<dbReference type="EMBL" id="CAFBQW010000160">
    <property type="protein sequence ID" value="CAB5067963.1"/>
    <property type="molecule type" value="Genomic_DNA"/>
</dbReference>
<dbReference type="PANTHER" id="PTHR45947">
    <property type="entry name" value="SULFOQUINOVOSYL TRANSFERASE SQD2"/>
    <property type="match status" value="1"/>
</dbReference>
<dbReference type="EMBL" id="CAFAAQ010000102">
    <property type="protein sequence ID" value="CAB4811027.1"/>
    <property type="molecule type" value="Genomic_DNA"/>
</dbReference>
<dbReference type="Pfam" id="PF00534">
    <property type="entry name" value="Glycos_transf_1"/>
    <property type="match status" value="1"/>
</dbReference>
<dbReference type="EMBL" id="CAFBPW010000116">
    <property type="protein sequence ID" value="CAB5035180.1"/>
    <property type="molecule type" value="Genomic_DNA"/>
</dbReference>
<evidence type="ECO:0000313" key="2">
    <source>
        <dbReference type="EMBL" id="CAB4692541.1"/>
    </source>
</evidence>